<evidence type="ECO:0000256" key="3">
    <source>
        <dbReference type="PROSITE-ProRule" id="PRU10038"/>
    </source>
</evidence>
<dbReference type="InterPro" id="IPR050300">
    <property type="entry name" value="GDXG_lipolytic_enzyme"/>
</dbReference>
<dbReference type="PROSITE" id="PS01174">
    <property type="entry name" value="LIPASE_GDXG_SER"/>
    <property type="match status" value="1"/>
</dbReference>
<dbReference type="Pfam" id="PF07859">
    <property type="entry name" value="Abhydrolase_3"/>
    <property type="match status" value="1"/>
</dbReference>
<dbReference type="PROSITE" id="PS01173">
    <property type="entry name" value="LIPASE_GDXG_HIS"/>
    <property type="match status" value="1"/>
</dbReference>
<dbReference type="EMBL" id="SHAH01000077">
    <property type="protein sequence ID" value="RZO74900.1"/>
    <property type="molecule type" value="Genomic_DNA"/>
</dbReference>
<reference evidence="5 6" key="1">
    <citation type="submission" date="2019-02" db="EMBL/GenBank/DDBJ databases">
        <title>Prokaryotic population dynamics and viral predation in marine succession experiment using metagenomics: the confinement effect.</title>
        <authorList>
            <person name="Haro-Moreno J.M."/>
            <person name="Rodriguez-Valera F."/>
            <person name="Lopez-Perez M."/>
        </authorList>
    </citation>
    <scope>NUCLEOTIDE SEQUENCE [LARGE SCALE GENOMIC DNA]</scope>
    <source>
        <strain evidence="5">MED-G158</strain>
    </source>
</reference>
<evidence type="ECO:0000313" key="6">
    <source>
        <dbReference type="Proteomes" id="UP000320404"/>
    </source>
</evidence>
<sequence>MTTSLILLAAIAAVFVYLIISYRAPDMRKFDHPESDTMIEAHEVSDQHDEVVAKLTAYHGQTRPKGIKVVRKRFEEVFASEIDIETRAVDVDGISSEWVLAEGADPNQRILYIHGGAFIVGSPKTHRYITSELSKRTGASVLAIDYRKQPEFKTIHCHEDARIAYQWILKNGPDGPAPTDSLFVAGDSAGGNLTLAVIAWARDNGLPAANGAIALAPLTDATFSSPTWKENAETDHFLGPSFAPLLKTPAIVRAFIARFSSGLPSNHPHLSPLFGSLKNLPPTLIQASQHEMLYGDSKRYANKANHQGSHVTLQVWPKLVHVFQGFSNLPETDQAFELIAEFVSNNR</sequence>
<comment type="similarity">
    <text evidence="1">Belongs to the 'GDXG' lipolytic enzyme family.</text>
</comment>
<dbReference type="InterPro" id="IPR002168">
    <property type="entry name" value="Lipase_GDXG_HIS_AS"/>
</dbReference>
<gene>
    <name evidence="5" type="ORF">EVA69_05090</name>
</gene>
<evidence type="ECO:0000259" key="4">
    <source>
        <dbReference type="Pfam" id="PF07859"/>
    </source>
</evidence>
<dbReference type="PANTHER" id="PTHR48081">
    <property type="entry name" value="AB HYDROLASE SUPERFAMILY PROTEIN C4A8.06C"/>
    <property type="match status" value="1"/>
</dbReference>
<evidence type="ECO:0000256" key="1">
    <source>
        <dbReference type="ARBA" id="ARBA00010515"/>
    </source>
</evidence>
<name>A0A520RXE0_9GAMM</name>
<keyword evidence="2 5" id="KW-0378">Hydrolase</keyword>
<dbReference type="PANTHER" id="PTHR48081:SF8">
    <property type="entry name" value="ALPHA_BETA HYDROLASE FOLD-3 DOMAIN-CONTAINING PROTEIN-RELATED"/>
    <property type="match status" value="1"/>
</dbReference>
<dbReference type="AlphaFoldDB" id="A0A520RXE0"/>
<organism evidence="5 6">
    <name type="scientific">OM182 bacterium</name>
    <dbReference type="NCBI Taxonomy" id="2510334"/>
    <lineage>
        <taxon>Bacteria</taxon>
        <taxon>Pseudomonadati</taxon>
        <taxon>Pseudomonadota</taxon>
        <taxon>Gammaproteobacteria</taxon>
        <taxon>OMG group</taxon>
        <taxon>OM182 clade</taxon>
    </lineage>
</organism>
<accession>A0A520RXE0</accession>
<dbReference type="InterPro" id="IPR013094">
    <property type="entry name" value="AB_hydrolase_3"/>
</dbReference>
<proteinExistence type="inferred from homology"/>
<comment type="caution">
    <text evidence="5">The sequence shown here is derived from an EMBL/GenBank/DDBJ whole genome shotgun (WGS) entry which is preliminary data.</text>
</comment>
<dbReference type="Gene3D" id="3.40.50.1820">
    <property type="entry name" value="alpha/beta hydrolase"/>
    <property type="match status" value="1"/>
</dbReference>
<evidence type="ECO:0000313" key="5">
    <source>
        <dbReference type="EMBL" id="RZO74900.1"/>
    </source>
</evidence>
<dbReference type="SUPFAM" id="SSF53474">
    <property type="entry name" value="alpha/beta-Hydrolases"/>
    <property type="match status" value="1"/>
</dbReference>
<dbReference type="InterPro" id="IPR033140">
    <property type="entry name" value="Lipase_GDXG_put_SER_AS"/>
</dbReference>
<dbReference type="Proteomes" id="UP000320404">
    <property type="component" value="Unassembled WGS sequence"/>
</dbReference>
<feature type="domain" description="Alpha/beta hydrolase fold-3" evidence="4">
    <location>
        <begin position="110"/>
        <end position="324"/>
    </location>
</feature>
<dbReference type="GO" id="GO:0016787">
    <property type="term" value="F:hydrolase activity"/>
    <property type="evidence" value="ECO:0007669"/>
    <property type="project" value="UniProtKB-KW"/>
</dbReference>
<dbReference type="InterPro" id="IPR029058">
    <property type="entry name" value="AB_hydrolase_fold"/>
</dbReference>
<protein>
    <submittedName>
        <fullName evidence="5">Alpha/beta hydrolase</fullName>
    </submittedName>
</protein>
<evidence type="ECO:0000256" key="2">
    <source>
        <dbReference type="ARBA" id="ARBA00022801"/>
    </source>
</evidence>
<feature type="active site" evidence="3">
    <location>
        <position position="188"/>
    </location>
</feature>